<dbReference type="InterPro" id="IPR029068">
    <property type="entry name" value="Glyas_Bleomycin-R_OHBP_Dase"/>
</dbReference>
<dbReference type="RefSeq" id="WP_153760156.1">
    <property type="nucleotide sequence ID" value="NZ_CP045851.1"/>
</dbReference>
<evidence type="ECO:0000313" key="2">
    <source>
        <dbReference type="EMBL" id="QGG96050.1"/>
    </source>
</evidence>
<protein>
    <recommendedName>
        <fullName evidence="1">VOC domain-containing protein</fullName>
    </recommendedName>
</protein>
<keyword evidence="3" id="KW-1185">Reference proteome</keyword>
<reference evidence="2 3" key="1">
    <citation type="submission" date="2019-11" db="EMBL/GenBank/DDBJ databases">
        <authorList>
            <person name="He Y."/>
        </authorList>
    </citation>
    <scope>NUCLEOTIDE SEQUENCE [LARGE SCALE GENOMIC DNA]</scope>
    <source>
        <strain evidence="2 3">SCSIO 58843</strain>
    </source>
</reference>
<dbReference type="PROSITE" id="PS51819">
    <property type="entry name" value="VOC"/>
    <property type="match status" value="1"/>
</dbReference>
<sequence>MGAMEPRLVATILEVTDLDRSAALYERAFGLVVDRRDHEGGEHAIGDPWSSGAHVVTSWTNGAPLHFALYQCRHAPTRGTQVAFMVDDLAAAHRRALASGACVIHGPRTEPWGWSARYRDPDGNVVELTQHHPGVDEADVAARRAARSQRE</sequence>
<evidence type="ECO:0000259" key="1">
    <source>
        <dbReference type="PROSITE" id="PS51819"/>
    </source>
</evidence>
<proteinExistence type="predicted"/>
<dbReference type="InterPro" id="IPR004360">
    <property type="entry name" value="Glyas_Fos-R_dOase_dom"/>
</dbReference>
<gene>
    <name evidence="2" type="ORF">GH723_13605</name>
</gene>
<evidence type="ECO:0000313" key="3">
    <source>
        <dbReference type="Proteomes" id="UP000334019"/>
    </source>
</evidence>
<dbReference type="Proteomes" id="UP000334019">
    <property type="component" value="Chromosome"/>
</dbReference>
<dbReference type="SUPFAM" id="SSF54593">
    <property type="entry name" value="Glyoxalase/Bleomycin resistance protein/Dihydroxybiphenyl dioxygenase"/>
    <property type="match status" value="1"/>
</dbReference>
<dbReference type="Pfam" id="PF00903">
    <property type="entry name" value="Glyoxalase"/>
    <property type="match status" value="1"/>
</dbReference>
<dbReference type="Gene3D" id="3.10.180.10">
    <property type="entry name" value="2,3-Dihydroxybiphenyl 1,2-Dioxygenase, domain 1"/>
    <property type="match status" value="1"/>
</dbReference>
<dbReference type="InterPro" id="IPR037523">
    <property type="entry name" value="VOC_core"/>
</dbReference>
<dbReference type="EMBL" id="CP045851">
    <property type="protein sequence ID" value="QGG96050.1"/>
    <property type="molecule type" value="Genomic_DNA"/>
</dbReference>
<dbReference type="KEGG" id="atq:GH723_13605"/>
<accession>A0A5Q2RQ75</accession>
<organism evidence="2 3">
    <name type="scientific">Actinomarinicola tropica</name>
    <dbReference type="NCBI Taxonomy" id="2789776"/>
    <lineage>
        <taxon>Bacteria</taxon>
        <taxon>Bacillati</taxon>
        <taxon>Actinomycetota</taxon>
        <taxon>Acidimicrobiia</taxon>
        <taxon>Acidimicrobiales</taxon>
        <taxon>Iamiaceae</taxon>
        <taxon>Actinomarinicola</taxon>
    </lineage>
</organism>
<feature type="domain" description="VOC" evidence="1">
    <location>
        <begin position="7"/>
        <end position="131"/>
    </location>
</feature>
<dbReference type="AlphaFoldDB" id="A0A5Q2RQ75"/>
<name>A0A5Q2RQ75_9ACTN</name>